<dbReference type="Gene3D" id="3.30.160.60">
    <property type="entry name" value="Classic Zinc Finger"/>
    <property type="match status" value="1"/>
</dbReference>
<dbReference type="Proteomes" id="UP000828390">
    <property type="component" value="Unassembled WGS sequence"/>
</dbReference>
<keyword evidence="1" id="KW-0862">Zinc</keyword>
<dbReference type="PROSITE" id="PS00028">
    <property type="entry name" value="ZINC_FINGER_C2H2_1"/>
    <property type="match status" value="1"/>
</dbReference>
<accession>A0A9D4IYY4</accession>
<evidence type="ECO:0000256" key="1">
    <source>
        <dbReference type="PROSITE-ProRule" id="PRU00042"/>
    </source>
</evidence>
<comment type="caution">
    <text evidence="3">The sequence shown here is derived from an EMBL/GenBank/DDBJ whole genome shotgun (WGS) entry which is preliminary data.</text>
</comment>
<organism evidence="3 4">
    <name type="scientific">Dreissena polymorpha</name>
    <name type="common">Zebra mussel</name>
    <name type="synonym">Mytilus polymorpha</name>
    <dbReference type="NCBI Taxonomy" id="45954"/>
    <lineage>
        <taxon>Eukaryota</taxon>
        <taxon>Metazoa</taxon>
        <taxon>Spiralia</taxon>
        <taxon>Lophotrochozoa</taxon>
        <taxon>Mollusca</taxon>
        <taxon>Bivalvia</taxon>
        <taxon>Autobranchia</taxon>
        <taxon>Heteroconchia</taxon>
        <taxon>Euheterodonta</taxon>
        <taxon>Imparidentia</taxon>
        <taxon>Neoheterodontei</taxon>
        <taxon>Myida</taxon>
        <taxon>Dreissenoidea</taxon>
        <taxon>Dreissenidae</taxon>
        <taxon>Dreissena</taxon>
    </lineage>
</organism>
<dbReference type="InterPro" id="IPR013087">
    <property type="entry name" value="Znf_C2H2_type"/>
</dbReference>
<dbReference type="SMART" id="SM00355">
    <property type="entry name" value="ZnF_C2H2"/>
    <property type="match status" value="1"/>
</dbReference>
<dbReference type="AlphaFoldDB" id="A0A9D4IYY4"/>
<evidence type="ECO:0000313" key="3">
    <source>
        <dbReference type="EMBL" id="KAH3792080.1"/>
    </source>
</evidence>
<reference evidence="3" key="1">
    <citation type="journal article" date="2019" name="bioRxiv">
        <title>The Genome of the Zebra Mussel, Dreissena polymorpha: A Resource for Invasive Species Research.</title>
        <authorList>
            <person name="McCartney M.A."/>
            <person name="Auch B."/>
            <person name="Kono T."/>
            <person name="Mallez S."/>
            <person name="Zhang Y."/>
            <person name="Obille A."/>
            <person name="Becker A."/>
            <person name="Abrahante J.E."/>
            <person name="Garbe J."/>
            <person name="Badalamenti J.P."/>
            <person name="Herman A."/>
            <person name="Mangelson H."/>
            <person name="Liachko I."/>
            <person name="Sullivan S."/>
            <person name="Sone E.D."/>
            <person name="Koren S."/>
            <person name="Silverstein K.A.T."/>
            <person name="Beckman K.B."/>
            <person name="Gohl D.M."/>
        </authorList>
    </citation>
    <scope>NUCLEOTIDE SEQUENCE</scope>
    <source>
        <strain evidence="3">Duluth1</strain>
        <tissue evidence="3">Whole animal</tissue>
    </source>
</reference>
<keyword evidence="4" id="KW-1185">Reference proteome</keyword>
<sequence>MSPKLVSFWRGPYTVIRKLSDVTYEVDCGRNRTNQTVHCDRLRLSVQEVLVGEDRVDGQVDSMIDIEPGSESNTVEEFDDQFDQATGRAESNECVDELNDRGEVSFHGRKRKPPAWAKDYVFSIFSGNMTEMAKTKTTPRKPPCPMCRTLIPAGERFEDHLVKCAMTKENVICWLCDKVFKKQDNLQKHLKIQHGIDKKADKKKSEDAMSTCSIGDDPCVELDFTVDNEERFDANDQNMSVGNKEVALKELDENANAVLKTPMPLPRTVIDEDGLEAAPTKRKATLSLPPGIKKRVETVNSESLKKKCEIIIKQDMTELSKRHSVTVKEDGEDVFANSVLVRRDMATGINSFHIGQYLRARNICPSSLRIELGDNGRVRFEFDME</sequence>
<feature type="domain" description="C2H2-type" evidence="2">
    <location>
        <begin position="171"/>
        <end position="199"/>
    </location>
</feature>
<dbReference type="EMBL" id="JAIWYP010000007">
    <property type="protein sequence ID" value="KAH3792080.1"/>
    <property type="molecule type" value="Genomic_DNA"/>
</dbReference>
<gene>
    <name evidence="3" type="ORF">DPMN_145569</name>
</gene>
<proteinExistence type="predicted"/>
<protein>
    <recommendedName>
        <fullName evidence="2">C2H2-type domain-containing protein</fullName>
    </recommendedName>
</protein>
<keyword evidence="1" id="KW-0479">Metal-binding</keyword>
<evidence type="ECO:0000259" key="2">
    <source>
        <dbReference type="PROSITE" id="PS50157"/>
    </source>
</evidence>
<keyword evidence="1" id="KW-0863">Zinc-finger</keyword>
<name>A0A9D4IYY4_DREPO</name>
<dbReference type="PROSITE" id="PS50157">
    <property type="entry name" value="ZINC_FINGER_C2H2_2"/>
    <property type="match status" value="1"/>
</dbReference>
<dbReference type="GO" id="GO:0008270">
    <property type="term" value="F:zinc ion binding"/>
    <property type="evidence" value="ECO:0007669"/>
    <property type="project" value="UniProtKB-KW"/>
</dbReference>
<evidence type="ECO:0000313" key="4">
    <source>
        <dbReference type="Proteomes" id="UP000828390"/>
    </source>
</evidence>
<dbReference type="Pfam" id="PF22938">
    <property type="entry name" value="Integrase_p58_C"/>
    <property type="match status" value="1"/>
</dbReference>
<reference evidence="3" key="2">
    <citation type="submission" date="2020-11" db="EMBL/GenBank/DDBJ databases">
        <authorList>
            <person name="McCartney M.A."/>
            <person name="Auch B."/>
            <person name="Kono T."/>
            <person name="Mallez S."/>
            <person name="Becker A."/>
            <person name="Gohl D.M."/>
            <person name="Silverstein K.A.T."/>
            <person name="Koren S."/>
            <person name="Bechman K.B."/>
            <person name="Herman A."/>
            <person name="Abrahante J.E."/>
            <person name="Garbe J."/>
        </authorList>
    </citation>
    <scope>NUCLEOTIDE SEQUENCE</scope>
    <source>
        <strain evidence="3">Duluth1</strain>
        <tissue evidence="3">Whole animal</tissue>
    </source>
</reference>
<dbReference type="InterPro" id="IPR054465">
    <property type="entry name" value="Integrase_p58-like_C"/>
</dbReference>